<dbReference type="InterPro" id="IPR036390">
    <property type="entry name" value="WH_DNA-bd_sf"/>
</dbReference>
<accession>A0A5B0EAR4</accession>
<dbReference type="InterPro" id="IPR036388">
    <property type="entry name" value="WH-like_DNA-bd_sf"/>
</dbReference>
<evidence type="ECO:0000313" key="3">
    <source>
        <dbReference type="EMBL" id="KAA0975973.1"/>
    </source>
</evidence>
<dbReference type="EMBL" id="VOBL01000013">
    <property type="protein sequence ID" value="KAA0975973.1"/>
    <property type="molecule type" value="Genomic_DNA"/>
</dbReference>
<protein>
    <submittedName>
        <fullName evidence="3">ROK family transcriptional regulator</fullName>
    </submittedName>
</protein>
<dbReference type="PANTHER" id="PTHR18964">
    <property type="entry name" value="ROK (REPRESSOR, ORF, KINASE) FAMILY"/>
    <property type="match status" value="1"/>
</dbReference>
<dbReference type="SUPFAM" id="SSF53067">
    <property type="entry name" value="Actin-like ATPase domain"/>
    <property type="match status" value="1"/>
</dbReference>
<dbReference type="PANTHER" id="PTHR18964:SF149">
    <property type="entry name" value="BIFUNCTIONAL UDP-N-ACETYLGLUCOSAMINE 2-EPIMERASE_N-ACETYLMANNOSAMINE KINASE"/>
    <property type="match status" value="1"/>
</dbReference>
<dbReference type="Pfam" id="PF00480">
    <property type="entry name" value="ROK"/>
    <property type="match status" value="2"/>
</dbReference>
<dbReference type="Pfam" id="PF12802">
    <property type="entry name" value="MarR_2"/>
    <property type="match status" value="1"/>
</dbReference>
<dbReference type="Proteomes" id="UP000323856">
    <property type="component" value="Unassembled WGS sequence"/>
</dbReference>
<dbReference type="InterPro" id="IPR000600">
    <property type="entry name" value="ROK"/>
</dbReference>
<reference evidence="3 4" key="1">
    <citation type="submission" date="2019-07" db="EMBL/GenBank/DDBJ databases">
        <title>Analysis of the biochemical properties, biological activity and biotechnological potential of siderophores and biosurfactants produced by Antarctic psychrotolerant bacteria.</title>
        <authorList>
            <person name="Styczynski M."/>
            <person name="Krucon T."/>
            <person name="Decewicz P."/>
            <person name="Dziewit L."/>
        </authorList>
    </citation>
    <scope>NUCLEOTIDE SEQUENCE [LARGE SCALE GENOMIC DNA]</scope>
    <source>
        <strain evidence="3 4">ANT_H27</strain>
    </source>
</reference>
<evidence type="ECO:0000259" key="2">
    <source>
        <dbReference type="Pfam" id="PF12802"/>
    </source>
</evidence>
<dbReference type="AlphaFoldDB" id="A0A5B0EAR4"/>
<sequence length="380" mass="39769">MITGAPAGPSARPLPQTLAAATDRLFLAHLLTHGPSSRTAIAESTGLSRPTASEAATRLSETGLLRTIDTPPVKRRGRIPEIYDLDPAYGHTLSLTAAAGKAQVQTHDLRGAVLHDTALDLTDSMTPAELERTLRELVTTAVHDTGSPCLAATASQGNPVDPHSQRPVVLPASAFPEGRGDIGALLREVCHGPVRLDNDVNWATLAEQRIGVARGIDELILVYLGPGIGAGLVMSGTVQRGRHGAAGELSYLRSGGRSLIDQLLEYGSAAPGSDRLDVSACLSLFATTPAPDNARLFVQAVARQIANMAAITDPQALVLSGPIARSPAFTQLFNQALQPLLLNADLEVLPSALGEDAPLIGASLAARDLAQSHFWGSYRS</sequence>
<dbReference type="InterPro" id="IPR043129">
    <property type="entry name" value="ATPase_NBD"/>
</dbReference>
<comment type="similarity">
    <text evidence="1">Belongs to the ROK (NagC/XylR) family.</text>
</comment>
<feature type="domain" description="HTH marR-type" evidence="2">
    <location>
        <begin position="26"/>
        <end position="76"/>
    </location>
</feature>
<proteinExistence type="inferred from homology"/>
<dbReference type="GO" id="GO:0003700">
    <property type="term" value="F:DNA-binding transcription factor activity"/>
    <property type="evidence" value="ECO:0007669"/>
    <property type="project" value="InterPro"/>
</dbReference>
<dbReference type="CDD" id="cd23763">
    <property type="entry name" value="ASKHA_ATPase_ROK"/>
    <property type="match status" value="1"/>
</dbReference>
<gene>
    <name evidence="3" type="ORF">FQ154_13015</name>
</gene>
<dbReference type="InterPro" id="IPR000835">
    <property type="entry name" value="HTH_MarR-typ"/>
</dbReference>
<name>A0A5B0EAR4_9MICC</name>
<dbReference type="RefSeq" id="WP_149620051.1">
    <property type="nucleotide sequence ID" value="NZ_VOBL01000013.1"/>
</dbReference>
<dbReference type="SUPFAM" id="SSF46785">
    <property type="entry name" value="Winged helix' DNA-binding domain"/>
    <property type="match status" value="1"/>
</dbReference>
<dbReference type="OrthoDB" id="3523179at2"/>
<comment type="caution">
    <text evidence="3">The sequence shown here is derived from an EMBL/GenBank/DDBJ whole genome shotgun (WGS) entry which is preliminary data.</text>
</comment>
<organism evidence="3 4">
    <name type="scientific">Paeniglutamicibacter gangotriensis</name>
    <dbReference type="NCBI Taxonomy" id="254787"/>
    <lineage>
        <taxon>Bacteria</taxon>
        <taxon>Bacillati</taxon>
        <taxon>Actinomycetota</taxon>
        <taxon>Actinomycetes</taxon>
        <taxon>Micrococcales</taxon>
        <taxon>Micrococcaceae</taxon>
        <taxon>Paeniglutamicibacter</taxon>
    </lineage>
</organism>
<dbReference type="Gene3D" id="3.30.420.40">
    <property type="match status" value="3"/>
</dbReference>
<evidence type="ECO:0000256" key="1">
    <source>
        <dbReference type="ARBA" id="ARBA00006479"/>
    </source>
</evidence>
<dbReference type="Gene3D" id="1.10.10.10">
    <property type="entry name" value="Winged helix-like DNA-binding domain superfamily/Winged helix DNA-binding domain"/>
    <property type="match status" value="1"/>
</dbReference>
<evidence type="ECO:0000313" key="4">
    <source>
        <dbReference type="Proteomes" id="UP000323856"/>
    </source>
</evidence>